<evidence type="ECO:0000256" key="2">
    <source>
        <dbReference type="ARBA" id="ARBA00023002"/>
    </source>
</evidence>
<dbReference type="KEGG" id="erl:AOC36_04145"/>
<dbReference type="InterPro" id="IPR000683">
    <property type="entry name" value="Gfo/Idh/MocA-like_OxRdtase_N"/>
</dbReference>
<gene>
    <name evidence="5" type="ORF">AOC36_04145</name>
</gene>
<keyword evidence="2" id="KW-0560">Oxidoreductase</keyword>
<dbReference type="Pfam" id="PF01408">
    <property type="entry name" value="GFO_IDH_MocA"/>
    <property type="match status" value="1"/>
</dbReference>
<keyword evidence="6" id="KW-1185">Reference proteome</keyword>
<feature type="domain" description="GFO/IDH/MocA-like oxidoreductase" evidence="4">
    <location>
        <begin position="134"/>
        <end position="250"/>
    </location>
</feature>
<protein>
    <submittedName>
        <fullName evidence="5">Uncharacterized protein</fullName>
    </submittedName>
</protein>
<dbReference type="InterPro" id="IPR050984">
    <property type="entry name" value="Gfo/Idh/MocA_domain"/>
</dbReference>
<organism evidence="5 6">
    <name type="scientific">Erysipelothrix larvae</name>
    <dbReference type="NCBI Taxonomy" id="1514105"/>
    <lineage>
        <taxon>Bacteria</taxon>
        <taxon>Bacillati</taxon>
        <taxon>Bacillota</taxon>
        <taxon>Erysipelotrichia</taxon>
        <taxon>Erysipelotrichales</taxon>
        <taxon>Erysipelotrichaceae</taxon>
        <taxon>Erysipelothrix</taxon>
    </lineage>
</organism>
<evidence type="ECO:0000313" key="5">
    <source>
        <dbReference type="EMBL" id="AMC93191.1"/>
    </source>
</evidence>
<dbReference type="InterPro" id="IPR036291">
    <property type="entry name" value="NAD(P)-bd_dom_sf"/>
</dbReference>
<dbReference type="SUPFAM" id="SSF51735">
    <property type="entry name" value="NAD(P)-binding Rossmann-fold domains"/>
    <property type="match status" value="1"/>
</dbReference>
<comment type="similarity">
    <text evidence="1">Belongs to the Gfo/Idh/MocA family.</text>
</comment>
<dbReference type="Gene3D" id="3.30.360.10">
    <property type="entry name" value="Dihydrodipicolinate Reductase, domain 2"/>
    <property type="match status" value="1"/>
</dbReference>
<evidence type="ECO:0000313" key="6">
    <source>
        <dbReference type="Proteomes" id="UP000063781"/>
    </source>
</evidence>
<dbReference type="OrthoDB" id="9783105at2"/>
<feature type="domain" description="Gfo/Idh/MocA-like oxidoreductase N-terminal" evidence="3">
    <location>
        <begin position="4"/>
        <end position="122"/>
    </location>
</feature>
<dbReference type="Gene3D" id="3.40.50.720">
    <property type="entry name" value="NAD(P)-binding Rossmann-like Domain"/>
    <property type="match status" value="1"/>
</dbReference>
<reference evidence="5 6" key="1">
    <citation type="submission" date="2015-10" db="EMBL/GenBank/DDBJ databases">
        <title>Erysipelothrix larvae sp. LV19 isolated from the larval gut of the rhinoceros beetle, Trypoxylus dichotomus.</title>
        <authorList>
            <person name="Lim S."/>
            <person name="Kim B.-C."/>
        </authorList>
    </citation>
    <scope>NUCLEOTIDE SEQUENCE [LARGE SCALE GENOMIC DNA]</scope>
    <source>
        <strain evidence="5 6">LV19</strain>
    </source>
</reference>
<dbReference type="RefSeq" id="WP_067631718.1">
    <property type="nucleotide sequence ID" value="NZ_CP013213.1"/>
</dbReference>
<dbReference type="Proteomes" id="UP000063781">
    <property type="component" value="Chromosome"/>
</dbReference>
<dbReference type="STRING" id="1514105.AOC36_04145"/>
<dbReference type="EMBL" id="CP013213">
    <property type="protein sequence ID" value="AMC93191.1"/>
    <property type="molecule type" value="Genomic_DNA"/>
</dbReference>
<name>A0A0X8GZC1_9FIRM</name>
<evidence type="ECO:0000259" key="3">
    <source>
        <dbReference type="Pfam" id="PF01408"/>
    </source>
</evidence>
<evidence type="ECO:0000256" key="1">
    <source>
        <dbReference type="ARBA" id="ARBA00010928"/>
    </source>
</evidence>
<dbReference type="InterPro" id="IPR055170">
    <property type="entry name" value="GFO_IDH_MocA-like_dom"/>
</dbReference>
<dbReference type="PANTHER" id="PTHR22604:SF105">
    <property type="entry name" value="TRANS-1,2-DIHYDROBENZENE-1,2-DIOL DEHYDROGENASE"/>
    <property type="match status" value="1"/>
</dbReference>
<dbReference type="SUPFAM" id="SSF55347">
    <property type="entry name" value="Glyceraldehyde-3-phosphate dehydrogenase-like, C-terminal domain"/>
    <property type="match status" value="1"/>
</dbReference>
<dbReference type="GO" id="GO:0016491">
    <property type="term" value="F:oxidoreductase activity"/>
    <property type="evidence" value="ECO:0007669"/>
    <property type="project" value="UniProtKB-KW"/>
</dbReference>
<sequence>MKNIKWGIIGLGHIATKFAHAIKCVDNGELVAVASRSKEKSELFGSQFGLQPDACYGNYEDILNHPDLDALYIALPNHLHKEWSIKALNAKKAVLCEKPSTLNTHELKEVLNAAKNNRAFYMEAMKTRFLPATRHVKQLLADHAIGDPRLVYGDFGFKPPFDPTNRLFDQSLGGGALLDVGVYPLAYTFDLFGKESKVFESIQTFGETGVDLDTSVLIKSVDDVHIHLFASIDCDSPRDYIIVGPKGTIRVPRFSNATSITLTQGDIVTEYHYDHLVNGLEYQIYEVNECLNNNLLESPIMSWDDSYHLMSVVDDIVNTKE</sequence>
<evidence type="ECO:0000259" key="4">
    <source>
        <dbReference type="Pfam" id="PF22725"/>
    </source>
</evidence>
<dbReference type="AlphaFoldDB" id="A0A0X8GZC1"/>
<dbReference type="PANTHER" id="PTHR22604">
    <property type="entry name" value="OXIDOREDUCTASES"/>
    <property type="match status" value="1"/>
</dbReference>
<dbReference type="GO" id="GO:0000166">
    <property type="term" value="F:nucleotide binding"/>
    <property type="evidence" value="ECO:0007669"/>
    <property type="project" value="InterPro"/>
</dbReference>
<dbReference type="Pfam" id="PF22725">
    <property type="entry name" value="GFO_IDH_MocA_C3"/>
    <property type="match status" value="1"/>
</dbReference>
<proteinExistence type="inferred from homology"/>
<accession>A0A0X8GZC1</accession>